<dbReference type="InterPro" id="IPR014284">
    <property type="entry name" value="RNA_pol_sigma-70_dom"/>
</dbReference>
<dbReference type="InterPro" id="IPR007627">
    <property type="entry name" value="RNA_pol_sigma70_r2"/>
</dbReference>
<reference evidence="7 8" key="1">
    <citation type="submission" date="2019-11" db="EMBL/GenBank/DDBJ databases">
        <authorList>
            <person name="Im W.T."/>
        </authorList>
    </citation>
    <scope>NUCLEOTIDE SEQUENCE [LARGE SCALE GENOMIC DNA]</scope>
    <source>
        <strain evidence="7 8">SB-02</strain>
    </source>
</reference>
<dbReference type="InterPro" id="IPR013249">
    <property type="entry name" value="RNA_pol_sigma70_r4_t2"/>
</dbReference>
<proteinExistence type="inferred from homology"/>
<dbReference type="InterPro" id="IPR013325">
    <property type="entry name" value="RNA_pol_sigma_r2"/>
</dbReference>
<dbReference type="SUPFAM" id="SSF88946">
    <property type="entry name" value="Sigma2 domain of RNA polymerase sigma factors"/>
    <property type="match status" value="1"/>
</dbReference>
<evidence type="ECO:0000256" key="2">
    <source>
        <dbReference type="ARBA" id="ARBA00023015"/>
    </source>
</evidence>
<dbReference type="EMBL" id="CP046566">
    <property type="protein sequence ID" value="QGW29523.1"/>
    <property type="molecule type" value="Genomic_DNA"/>
</dbReference>
<evidence type="ECO:0000256" key="1">
    <source>
        <dbReference type="ARBA" id="ARBA00010641"/>
    </source>
</evidence>
<keyword evidence="2" id="KW-0805">Transcription regulation</keyword>
<dbReference type="InterPro" id="IPR013324">
    <property type="entry name" value="RNA_pol_sigma_r3/r4-like"/>
</dbReference>
<dbReference type="Gene3D" id="1.10.10.10">
    <property type="entry name" value="Winged helix-like DNA-binding domain superfamily/Winged helix DNA-binding domain"/>
    <property type="match status" value="1"/>
</dbReference>
<keyword evidence="4" id="KW-0804">Transcription</keyword>
<dbReference type="CDD" id="cd06171">
    <property type="entry name" value="Sigma70_r4"/>
    <property type="match status" value="1"/>
</dbReference>
<dbReference type="GO" id="GO:0006352">
    <property type="term" value="P:DNA-templated transcription initiation"/>
    <property type="evidence" value="ECO:0007669"/>
    <property type="project" value="InterPro"/>
</dbReference>
<dbReference type="Gene3D" id="1.10.1740.10">
    <property type="match status" value="1"/>
</dbReference>
<dbReference type="SUPFAM" id="SSF88659">
    <property type="entry name" value="Sigma3 and sigma4 domains of RNA polymerase sigma factors"/>
    <property type="match status" value="1"/>
</dbReference>
<keyword evidence="8" id="KW-1185">Reference proteome</keyword>
<evidence type="ECO:0000256" key="4">
    <source>
        <dbReference type="ARBA" id="ARBA00023163"/>
    </source>
</evidence>
<dbReference type="PANTHER" id="PTHR43133">
    <property type="entry name" value="RNA POLYMERASE ECF-TYPE SIGMA FACTO"/>
    <property type="match status" value="1"/>
</dbReference>
<dbReference type="GO" id="GO:0016987">
    <property type="term" value="F:sigma factor activity"/>
    <property type="evidence" value="ECO:0007669"/>
    <property type="project" value="UniProtKB-KW"/>
</dbReference>
<dbReference type="NCBIfam" id="TIGR02937">
    <property type="entry name" value="sigma70-ECF"/>
    <property type="match status" value="1"/>
</dbReference>
<sequence>MHRTPTAQLVADCLRNRAAAQKQLYDTYAPQMMGVCYRYTRQADEASDVLQEGFIKVFTNLQQWKGDGDLGAWIRRIMVNTALNWLRDRRHMQWVQEEAIAEDFASDTVHTPVEKLEARQLADLIRQLPAGYQTIFNLHAIEGYSHVEIAQLLGISEGTSRSQYLRARRQLAGMINDSITAKKQSYASR</sequence>
<evidence type="ECO:0000313" key="7">
    <source>
        <dbReference type="EMBL" id="QGW29523.1"/>
    </source>
</evidence>
<evidence type="ECO:0000256" key="3">
    <source>
        <dbReference type="ARBA" id="ARBA00023082"/>
    </source>
</evidence>
<dbReference type="AlphaFoldDB" id="A0A6I6GCR2"/>
<dbReference type="InterPro" id="IPR039425">
    <property type="entry name" value="RNA_pol_sigma-70-like"/>
</dbReference>
<dbReference type="Pfam" id="PF08281">
    <property type="entry name" value="Sigma70_r4_2"/>
    <property type="match status" value="1"/>
</dbReference>
<dbReference type="RefSeq" id="WP_157479875.1">
    <property type="nucleotide sequence ID" value="NZ_CP046566.1"/>
</dbReference>
<dbReference type="InterPro" id="IPR036388">
    <property type="entry name" value="WH-like_DNA-bd_sf"/>
</dbReference>
<dbReference type="GO" id="GO:0003677">
    <property type="term" value="F:DNA binding"/>
    <property type="evidence" value="ECO:0007669"/>
    <property type="project" value="InterPro"/>
</dbReference>
<keyword evidence="3" id="KW-0731">Sigma factor</keyword>
<evidence type="ECO:0000259" key="6">
    <source>
        <dbReference type="Pfam" id="PF08281"/>
    </source>
</evidence>
<gene>
    <name evidence="7" type="ORF">GLV81_16660</name>
</gene>
<feature type="domain" description="RNA polymerase sigma-70 region 2" evidence="5">
    <location>
        <begin position="24"/>
        <end position="90"/>
    </location>
</feature>
<dbReference type="Proteomes" id="UP000426027">
    <property type="component" value="Chromosome"/>
</dbReference>
<feature type="domain" description="RNA polymerase sigma factor 70 region 4 type 2" evidence="6">
    <location>
        <begin position="119"/>
        <end position="171"/>
    </location>
</feature>
<comment type="similarity">
    <text evidence="1">Belongs to the sigma-70 factor family. ECF subfamily.</text>
</comment>
<name>A0A6I6GCR2_9BACT</name>
<dbReference type="PANTHER" id="PTHR43133:SF46">
    <property type="entry name" value="RNA POLYMERASE SIGMA-70 FACTOR ECF SUBFAMILY"/>
    <property type="match status" value="1"/>
</dbReference>
<accession>A0A6I6GCR2</accession>
<dbReference type="KEGG" id="fls:GLV81_16660"/>
<evidence type="ECO:0000259" key="5">
    <source>
        <dbReference type="Pfam" id="PF04542"/>
    </source>
</evidence>
<dbReference type="Pfam" id="PF04542">
    <property type="entry name" value="Sigma70_r2"/>
    <property type="match status" value="1"/>
</dbReference>
<evidence type="ECO:0000313" key="8">
    <source>
        <dbReference type="Proteomes" id="UP000426027"/>
    </source>
</evidence>
<organism evidence="7 8">
    <name type="scientific">Phnomibacter ginsenosidimutans</name>
    <dbReference type="NCBI Taxonomy" id="2676868"/>
    <lineage>
        <taxon>Bacteria</taxon>
        <taxon>Pseudomonadati</taxon>
        <taxon>Bacteroidota</taxon>
        <taxon>Chitinophagia</taxon>
        <taxon>Chitinophagales</taxon>
        <taxon>Chitinophagaceae</taxon>
        <taxon>Phnomibacter</taxon>
    </lineage>
</organism>
<protein>
    <submittedName>
        <fullName evidence="7">Sigma-70 family RNA polymerase sigma factor</fullName>
    </submittedName>
</protein>